<organism evidence="6 7">
    <name type="scientific">Archaeoglobus sulfaticallidus PM70-1</name>
    <dbReference type="NCBI Taxonomy" id="387631"/>
    <lineage>
        <taxon>Archaea</taxon>
        <taxon>Methanobacteriati</taxon>
        <taxon>Methanobacteriota</taxon>
        <taxon>Archaeoglobi</taxon>
        <taxon>Archaeoglobales</taxon>
        <taxon>Archaeoglobaceae</taxon>
        <taxon>Archaeoglobus</taxon>
    </lineage>
</organism>
<dbReference type="STRING" id="387631.Asulf_00542"/>
<comment type="similarity">
    <text evidence="5">Belongs to the HepT RNase toxin family.</text>
</comment>
<evidence type="ECO:0000256" key="1">
    <source>
        <dbReference type="ARBA" id="ARBA00022553"/>
    </source>
</evidence>
<dbReference type="NCBIfam" id="NF047751">
    <property type="entry name" value="HepT_toxin"/>
    <property type="match status" value="1"/>
</dbReference>
<evidence type="ECO:0000256" key="3">
    <source>
        <dbReference type="ARBA" id="ARBA00022722"/>
    </source>
</evidence>
<dbReference type="RefSeq" id="WP_015590162.1">
    <property type="nucleotide sequence ID" value="NC_021169.1"/>
</dbReference>
<dbReference type="OrthoDB" id="25331at2157"/>
<keyword evidence="4" id="KW-0378">Hydrolase</keyword>
<dbReference type="AlphaFoldDB" id="N0BC55"/>
<evidence type="ECO:0000313" key="6">
    <source>
        <dbReference type="EMBL" id="AGK60563.1"/>
    </source>
</evidence>
<dbReference type="Gene3D" id="1.20.120.580">
    <property type="entry name" value="bsu32300-like"/>
    <property type="match status" value="1"/>
</dbReference>
<dbReference type="GO" id="GO:0016787">
    <property type="term" value="F:hydrolase activity"/>
    <property type="evidence" value="ECO:0007669"/>
    <property type="project" value="UniProtKB-KW"/>
</dbReference>
<protein>
    <recommendedName>
        <fullName evidence="8">DUF86 domain-containing protein</fullName>
    </recommendedName>
</protein>
<keyword evidence="7" id="KW-1185">Reference proteome</keyword>
<dbReference type="KEGG" id="ast:Asulf_00542"/>
<dbReference type="PANTHER" id="PTHR33397:SF5">
    <property type="entry name" value="RNASE YUTE-RELATED"/>
    <property type="match status" value="1"/>
</dbReference>
<dbReference type="SUPFAM" id="SSF81593">
    <property type="entry name" value="Nucleotidyltransferase substrate binding subunit/domain"/>
    <property type="match status" value="1"/>
</dbReference>
<evidence type="ECO:0008006" key="8">
    <source>
        <dbReference type="Google" id="ProtNLM"/>
    </source>
</evidence>
<dbReference type="eggNOG" id="arCOG02109">
    <property type="taxonomic scope" value="Archaea"/>
</dbReference>
<evidence type="ECO:0000256" key="2">
    <source>
        <dbReference type="ARBA" id="ARBA00022649"/>
    </source>
</evidence>
<dbReference type="GO" id="GO:0004540">
    <property type="term" value="F:RNA nuclease activity"/>
    <property type="evidence" value="ECO:0007669"/>
    <property type="project" value="InterPro"/>
</dbReference>
<keyword evidence="3" id="KW-0540">Nuclease</keyword>
<name>N0BC55_9EURY</name>
<dbReference type="GO" id="GO:0110001">
    <property type="term" value="C:toxin-antitoxin complex"/>
    <property type="evidence" value="ECO:0007669"/>
    <property type="project" value="InterPro"/>
</dbReference>
<evidence type="ECO:0000313" key="7">
    <source>
        <dbReference type="Proteomes" id="UP000013307"/>
    </source>
</evidence>
<evidence type="ECO:0000256" key="4">
    <source>
        <dbReference type="ARBA" id="ARBA00022801"/>
    </source>
</evidence>
<gene>
    <name evidence="6" type="ORF">Asulf_00542</name>
</gene>
<dbReference type="InterPro" id="IPR008201">
    <property type="entry name" value="HepT-like"/>
</dbReference>
<keyword evidence="2" id="KW-1277">Toxin-antitoxin system</keyword>
<dbReference type="InterPro" id="IPR052379">
    <property type="entry name" value="Type_VII_TA_RNase"/>
</dbReference>
<dbReference type="HOGENOM" id="CLU_142825_1_0_2"/>
<proteinExistence type="inferred from homology"/>
<dbReference type="Pfam" id="PF01934">
    <property type="entry name" value="HepT-like"/>
    <property type="match status" value="1"/>
</dbReference>
<keyword evidence="1" id="KW-0597">Phosphoprotein</keyword>
<sequence length="141" mass="16490">MSEVDVDLVNRRLVEIKQLLGELRNIVELGLEKFLSNSYLRDAAKYKLIVAIEAAISVCNHIVVRVVKEIPSSYSDCFIILGKHGIISQYLAEKLAYMAKFRNMFVHIYWKVDDRKVYEIMRKDISDLEEFIEEVKKYVSK</sequence>
<evidence type="ECO:0000256" key="5">
    <source>
        <dbReference type="ARBA" id="ARBA00024207"/>
    </source>
</evidence>
<accession>N0BC55</accession>
<dbReference type="InterPro" id="IPR037038">
    <property type="entry name" value="HepT-like_sf"/>
</dbReference>
<dbReference type="Proteomes" id="UP000013307">
    <property type="component" value="Chromosome"/>
</dbReference>
<dbReference type="PANTHER" id="PTHR33397">
    <property type="entry name" value="UPF0331 PROTEIN YUTE"/>
    <property type="match status" value="1"/>
</dbReference>
<reference evidence="6 7" key="1">
    <citation type="journal article" date="2013" name="Genome Announc.">
        <title>Complete Genome Sequence of the Thermophilic and Facultatively Chemolithoautotrophic Sulfate Reducer Archaeoglobus sulfaticallidus Strain PM70-1T.</title>
        <authorList>
            <person name="Stokke R."/>
            <person name="Hocking W.P."/>
            <person name="Steinsbu B.O."/>
            <person name="Steen I.H."/>
        </authorList>
    </citation>
    <scope>NUCLEOTIDE SEQUENCE [LARGE SCALE GENOMIC DNA]</scope>
    <source>
        <strain evidence="6">PM70-1</strain>
    </source>
</reference>
<dbReference type="GeneID" id="15392185"/>
<dbReference type="EMBL" id="CP005290">
    <property type="protein sequence ID" value="AGK60563.1"/>
    <property type="molecule type" value="Genomic_DNA"/>
</dbReference>